<keyword evidence="2" id="KW-1185">Reference proteome</keyword>
<sequence length="60" mass="6293">MSKTVEVELPDNVLAALEKWIAGEPKPKPTIGSAVTLGVCEWLAAMGRLPAEACAEEEAA</sequence>
<name>A0ABV9Z7T7_9HYPH</name>
<dbReference type="Proteomes" id="UP001595796">
    <property type="component" value="Unassembled WGS sequence"/>
</dbReference>
<evidence type="ECO:0000313" key="1">
    <source>
        <dbReference type="EMBL" id="MFC5068891.1"/>
    </source>
</evidence>
<comment type="caution">
    <text evidence="1">The sequence shown here is derived from an EMBL/GenBank/DDBJ whole genome shotgun (WGS) entry which is preliminary data.</text>
</comment>
<proteinExistence type="predicted"/>
<dbReference type="EMBL" id="JBHSJF010000006">
    <property type="protein sequence ID" value="MFC5068891.1"/>
    <property type="molecule type" value="Genomic_DNA"/>
</dbReference>
<gene>
    <name evidence="1" type="ORF">ACFPFW_12820</name>
</gene>
<dbReference type="RefSeq" id="WP_162799655.1">
    <property type="nucleotide sequence ID" value="NZ_JBHSJF010000006.1"/>
</dbReference>
<evidence type="ECO:0000313" key="2">
    <source>
        <dbReference type="Proteomes" id="UP001595796"/>
    </source>
</evidence>
<protein>
    <recommendedName>
        <fullName evidence="3">CopG family transcriptional regulator</fullName>
    </recommendedName>
</protein>
<organism evidence="1 2">
    <name type="scientific">Flaviflagellibacter deserti</name>
    <dbReference type="NCBI Taxonomy" id="2267266"/>
    <lineage>
        <taxon>Bacteria</taxon>
        <taxon>Pseudomonadati</taxon>
        <taxon>Pseudomonadota</taxon>
        <taxon>Alphaproteobacteria</taxon>
        <taxon>Hyphomicrobiales</taxon>
        <taxon>Flaviflagellibacter</taxon>
    </lineage>
</organism>
<evidence type="ECO:0008006" key="3">
    <source>
        <dbReference type="Google" id="ProtNLM"/>
    </source>
</evidence>
<reference evidence="2" key="1">
    <citation type="journal article" date="2019" name="Int. J. Syst. Evol. Microbiol.">
        <title>The Global Catalogue of Microorganisms (GCM) 10K type strain sequencing project: providing services to taxonomists for standard genome sequencing and annotation.</title>
        <authorList>
            <consortium name="The Broad Institute Genomics Platform"/>
            <consortium name="The Broad Institute Genome Sequencing Center for Infectious Disease"/>
            <person name="Wu L."/>
            <person name="Ma J."/>
        </authorList>
    </citation>
    <scope>NUCLEOTIDE SEQUENCE [LARGE SCALE GENOMIC DNA]</scope>
    <source>
        <strain evidence="2">CGMCC 1.16444</strain>
    </source>
</reference>
<accession>A0ABV9Z7T7</accession>